<dbReference type="EMBL" id="JAZDWU010000012">
    <property type="protein sequence ID" value="KAK9984836.1"/>
    <property type="molecule type" value="Genomic_DNA"/>
</dbReference>
<protein>
    <submittedName>
        <fullName evidence="2">Uncharacterized protein</fullName>
    </submittedName>
</protein>
<organism evidence="2 3">
    <name type="scientific">Lithocarpus litseifolius</name>
    <dbReference type="NCBI Taxonomy" id="425828"/>
    <lineage>
        <taxon>Eukaryota</taxon>
        <taxon>Viridiplantae</taxon>
        <taxon>Streptophyta</taxon>
        <taxon>Embryophyta</taxon>
        <taxon>Tracheophyta</taxon>
        <taxon>Spermatophyta</taxon>
        <taxon>Magnoliopsida</taxon>
        <taxon>eudicotyledons</taxon>
        <taxon>Gunneridae</taxon>
        <taxon>Pentapetalae</taxon>
        <taxon>rosids</taxon>
        <taxon>fabids</taxon>
        <taxon>Fagales</taxon>
        <taxon>Fagaceae</taxon>
        <taxon>Lithocarpus</taxon>
    </lineage>
</organism>
<reference evidence="2 3" key="1">
    <citation type="submission" date="2024-01" db="EMBL/GenBank/DDBJ databases">
        <title>A telomere-to-telomere, gap-free genome of sweet tea (Lithocarpus litseifolius).</title>
        <authorList>
            <person name="Zhou J."/>
        </authorList>
    </citation>
    <scope>NUCLEOTIDE SEQUENCE [LARGE SCALE GENOMIC DNA]</scope>
    <source>
        <strain evidence="2">Zhou-2022a</strain>
        <tissue evidence="2">Leaf</tissue>
    </source>
</reference>
<feature type="compositionally biased region" description="Basic and acidic residues" evidence="1">
    <location>
        <begin position="146"/>
        <end position="165"/>
    </location>
</feature>
<evidence type="ECO:0000256" key="1">
    <source>
        <dbReference type="SAM" id="MobiDB-lite"/>
    </source>
</evidence>
<gene>
    <name evidence="2" type="ORF">SO802_034361</name>
</gene>
<sequence length="165" mass="18183">MLVWGVSLRVAEKALMASFLEPSRCRDTCPGSTGLLPNEGVASSFAPRFLPISLVRPAITEEQEAFILKVTEIPLEERKCRDLITPDALHTYYGGPEPTEEARRLNNLSRQRKLPKSRAQIKTAAARKKEEGKGKEGASSSLPKVANKDAPKRKGDGTEDRPTKK</sequence>
<evidence type="ECO:0000313" key="2">
    <source>
        <dbReference type="EMBL" id="KAK9984836.1"/>
    </source>
</evidence>
<dbReference type="AlphaFoldDB" id="A0AAW2BHV1"/>
<accession>A0AAW2BHV1</accession>
<name>A0AAW2BHV1_9ROSI</name>
<proteinExistence type="predicted"/>
<feature type="compositionally biased region" description="Basic and acidic residues" evidence="1">
    <location>
        <begin position="127"/>
        <end position="136"/>
    </location>
</feature>
<comment type="caution">
    <text evidence="2">The sequence shown here is derived from an EMBL/GenBank/DDBJ whole genome shotgun (WGS) entry which is preliminary data.</text>
</comment>
<dbReference type="Proteomes" id="UP001459277">
    <property type="component" value="Unassembled WGS sequence"/>
</dbReference>
<keyword evidence="3" id="KW-1185">Reference proteome</keyword>
<evidence type="ECO:0000313" key="3">
    <source>
        <dbReference type="Proteomes" id="UP001459277"/>
    </source>
</evidence>
<feature type="region of interest" description="Disordered" evidence="1">
    <location>
        <begin position="107"/>
        <end position="165"/>
    </location>
</feature>